<dbReference type="Proteomes" id="UP001234585">
    <property type="component" value="Plasmid unnamed1"/>
</dbReference>
<dbReference type="PIRSF" id="PIRSF016578">
    <property type="entry name" value="HsaA"/>
    <property type="match status" value="1"/>
</dbReference>
<keyword evidence="3" id="KW-0614">Plasmid</keyword>
<dbReference type="RefSeq" id="WP_306038881.1">
    <property type="nucleotide sequence ID" value="NZ_CP132303.1"/>
</dbReference>
<gene>
    <name evidence="3" type="ORF">Q9313_22435</name>
</gene>
<organism evidence="3 4">
    <name type="scientific">Shinella sumterensis</name>
    <dbReference type="NCBI Taxonomy" id="1967501"/>
    <lineage>
        <taxon>Bacteria</taxon>
        <taxon>Pseudomonadati</taxon>
        <taxon>Pseudomonadota</taxon>
        <taxon>Alphaproteobacteria</taxon>
        <taxon>Hyphomicrobiales</taxon>
        <taxon>Rhizobiaceae</taxon>
        <taxon>Shinella</taxon>
    </lineage>
</organism>
<dbReference type="PANTHER" id="PTHR48083">
    <property type="entry name" value="MEDIUM-CHAIN SPECIFIC ACYL-COA DEHYDROGENASE, MITOCHONDRIAL-RELATED"/>
    <property type="match status" value="1"/>
</dbReference>
<keyword evidence="1" id="KW-0560">Oxidoreductase</keyword>
<name>A0AA50CRW1_9HYPH</name>
<dbReference type="GO" id="GO:0033539">
    <property type="term" value="P:fatty acid beta-oxidation using acyl-CoA dehydrogenase"/>
    <property type="evidence" value="ECO:0007669"/>
    <property type="project" value="TreeGrafter"/>
</dbReference>
<dbReference type="InterPro" id="IPR036250">
    <property type="entry name" value="AcylCo_DH-like_C"/>
</dbReference>
<keyword evidence="4" id="KW-1185">Reference proteome</keyword>
<dbReference type="InterPro" id="IPR050741">
    <property type="entry name" value="Acyl-CoA_dehydrogenase"/>
</dbReference>
<dbReference type="GO" id="GO:0003995">
    <property type="term" value="F:acyl-CoA dehydrogenase activity"/>
    <property type="evidence" value="ECO:0007669"/>
    <property type="project" value="TreeGrafter"/>
</dbReference>
<feature type="domain" description="Acyl-CoA dehydrogenase C-terminal" evidence="2">
    <location>
        <begin position="242"/>
        <end position="376"/>
    </location>
</feature>
<dbReference type="GO" id="GO:0016712">
    <property type="term" value="F:oxidoreductase activity, acting on paired donors, with incorporation or reduction of molecular oxygen, reduced flavin or flavoprotein as one donor, and incorporation of one atom of oxygen"/>
    <property type="evidence" value="ECO:0007669"/>
    <property type="project" value="TreeGrafter"/>
</dbReference>
<dbReference type="Pfam" id="PF08028">
    <property type="entry name" value="Acyl-CoA_dh_2"/>
    <property type="match status" value="1"/>
</dbReference>
<dbReference type="AlphaFoldDB" id="A0AA50CRW1"/>
<dbReference type="Gene3D" id="1.10.540.10">
    <property type="entry name" value="Acyl-CoA dehydrogenase/oxidase, N-terminal domain"/>
    <property type="match status" value="1"/>
</dbReference>
<dbReference type="GO" id="GO:0005737">
    <property type="term" value="C:cytoplasm"/>
    <property type="evidence" value="ECO:0007669"/>
    <property type="project" value="TreeGrafter"/>
</dbReference>
<dbReference type="GO" id="GO:0050660">
    <property type="term" value="F:flavin adenine dinucleotide binding"/>
    <property type="evidence" value="ECO:0007669"/>
    <property type="project" value="InterPro"/>
</dbReference>
<reference evidence="3 4" key="1">
    <citation type="submission" date="2023-08" db="EMBL/GenBank/DDBJ databases">
        <title>Pathogen: clinical or host-associated sample.</title>
        <authorList>
            <person name="Hergert J."/>
            <person name="Casey R."/>
            <person name="Wagner J."/>
            <person name="Young E.L."/>
            <person name="Oakeson K.F."/>
        </authorList>
    </citation>
    <scope>NUCLEOTIDE SEQUENCE [LARGE SCALE GENOMIC DNA]</scope>
    <source>
        <strain evidence="3 4">1760953</strain>
        <plasmid evidence="3 4">unnamed1</plasmid>
    </source>
</reference>
<geneLocation type="plasmid" evidence="3 4">
    <name>unnamed1</name>
</geneLocation>
<accession>A0AA50CRW1</accession>
<sequence length="402" mass="44571">MIAVSGAETATTCKRDDTAWLDVAKALAEDFRRTAAERERAGVPPVEEFARLRDAGLLTIVESPLYGGAGYAWKDALALVRIISSANPSVGQLLGYHYVMSQTPGGYDASREDADLRRRAVRERWHWSGSGNPREPNLVLTPDGDGYRLNGRKSFSSGASIADMLSIFPDRDGRTVIVALPRRRDGVIAIDDWNHFGQRQSESGTIEFKDVRVDAGDVLAELPPHEEQPAWMTTRIPMMQLTFVNVYLGAAIGALEEARNYIRTTTRPWQASNVQRATEDPYILEHFGLLKAELLAAEALADRAGETLHAALAKARALTHEERTAAAAEVYAAKVNTTRVALETSARVFDLMGARATSNIYGFDRFWRDIRTHSLHDPVVYKAREVGNYWLNGRITPVRGYT</sequence>
<protein>
    <submittedName>
        <fullName evidence="3">Acyl-CoA dehydrogenase family protein</fullName>
    </submittedName>
</protein>
<dbReference type="InterPro" id="IPR046373">
    <property type="entry name" value="Acyl-CoA_Oxase/DH_mid-dom_sf"/>
</dbReference>
<evidence type="ECO:0000313" key="4">
    <source>
        <dbReference type="Proteomes" id="UP001234585"/>
    </source>
</evidence>
<dbReference type="PANTHER" id="PTHR48083:SF19">
    <property type="entry name" value="FLAVIN-DEPENDENT MONOOXYGENASE, OXYGENASE SUBUNIT HSAA"/>
    <property type="match status" value="1"/>
</dbReference>
<proteinExistence type="predicted"/>
<dbReference type="SUPFAM" id="SSF56645">
    <property type="entry name" value="Acyl-CoA dehydrogenase NM domain-like"/>
    <property type="match status" value="1"/>
</dbReference>
<dbReference type="InterPro" id="IPR037069">
    <property type="entry name" value="AcylCoA_DH/ox_N_sf"/>
</dbReference>
<dbReference type="InterPro" id="IPR013107">
    <property type="entry name" value="Acyl-CoA_DH_C"/>
</dbReference>
<dbReference type="SUPFAM" id="SSF47203">
    <property type="entry name" value="Acyl-CoA dehydrogenase C-terminal domain-like"/>
    <property type="match status" value="1"/>
</dbReference>
<dbReference type="Gene3D" id="1.20.140.10">
    <property type="entry name" value="Butyryl-CoA Dehydrogenase, subunit A, domain 3"/>
    <property type="match status" value="1"/>
</dbReference>
<evidence type="ECO:0000313" key="3">
    <source>
        <dbReference type="EMBL" id="WLR99537.1"/>
    </source>
</evidence>
<evidence type="ECO:0000256" key="1">
    <source>
        <dbReference type="ARBA" id="ARBA00023002"/>
    </source>
</evidence>
<evidence type="ECO:0000259" key="2">
    <source>
        <dbReference type="Pfam" id="PF08028"/>
    </source>
</evidence>
<dbReference type="Gene3D" id="2.40.110.10">
    <property type="entry name" value="Butyryl-CoA Dehydrogenase, subunit A, domain 2"/>
    <property type="match status" value="1"/>
</dbReference>
<dbReference type="EMBL" id="CP132303">
    <property type="protein sequence ID" value="WLR99537.1"/>
    <property type="molecule type" value="Genomic_DNA"/>
</dbReference>
<dbReference type="InterPro" id="IPR009100">
    <property type="entry name" value="AcylCoA_DH/oxidase_NM_dom_sf"/>
</dbReference>